<gene>
    <name evidence="4" type="ORF">ACFSQJ_19600</name>
</gene>
<feature type="chain" id="PRO_5045300900" evidence="2">
    <location>
        <begin position="18"/>
        <end position="337"/>
    </location>
</feature>
<dbReference type="Gene3D" id="3.40.630.10">
    <property type="entry name" value="Zn peptidases"/>
    <property type="match status" value="1"/>
</dbReference>
<feature type="region of interest" description="Disordered" evidence="1">
    <location>
        <begin position="27"/>
        <end position="47"/>
    </location>
</feature>
<dbReference type="InterPro" id="IPR007484">
    <property type="entry name" value="Peptidase_M28"/>
</dbReference>
<comment type="caution">
    <text evidence="4">The sequence shown here is derived from an EMBL/GenBank/DDBJ whole genome shotgun (WGS) entry which is preliminary data.</text>
</comment>
<dbReference type="PROSITE" id="PS51257">
    <property type="entry name" value="PROKAR_LIPOPROTEIN"/>
    <property type="match status" value="1"/>
</dbReference>
<proteinExistence type="predicted"/>
<accession>A0ABW5N1T5</accession>
<dbReference type="SUPFAM" id="SSF53187">
    <property type="entry name" value="Zn-dependent exopeptidases"/>
    <property type="match status" value="1"/>
</dbReference>
<sequence>MKIAISFLSLLLATACGSTKIVETNPDNVQTAEPAGPDGLKAQMPKETPGFTNAAKIGDIMNFLASDDLKGRDSGSEGIEEAAKYIEKHFKDNGVAPYFDSYRDTLSNFEKTSYNIVGIVEGNDPSLKGEYILIGAHYDHIGIIKEENGDAIANGANDNASGTTTVMEMARYFGKNKTNKRSLIFALFSAEEKGLLGSRHLAKKLKEADLNLYTMLNFEMTGVPLVGKDYELYISGYEMSNLAEVSNKYAGKKLIGFLPTAKEYNLFQRSDNYDFHKEFNVPSHTFCTFDFTNFNHYHKVGDENEIMDFTHMASMVNKMLPVVEGISNAATQEVKLN</sequence>
<name>A0ABW5N1T5_9FLAO</name>
<dbReference type="PANTHER" id="PTHR12147">
    <property type="entry name" value="METALLOPEPTIDASE M28 FAMILY MEMBER"/>
    <property type="match status" value="1"/>
</dbReference>
<dbReference type="InterPro" id="IPR045175">
    <property type="entry name" value="M28_fam"/>
</dbReference>
<feature type="signal peptide" evidence="2">
    <location>
        <begin position="1"/>
        <end position="17"/>
    </location>
</feature>
<protein>
    <submittedName>
        <fullName evidence="4">M28 family metallopeptidase</fullName>
    </submittedName>
</protein>
<evidence type="ECO:0000313" key="5">
    <source>
        <dbReference type="Proteomes" id="UP001597526"/>
    </source>
</evidence>
<reference evidence="5" key="1">
    <citation type="journal article" date="2019" name="Int. J. Syst. Evol. Microbiol.">
        <title>The Global Catalogue of Microorganisms (GCM) 10K type strain sequencing project: providing services to taxonomists for standard genome sequencing and annotation.</title>
        <authorList>
            <consortium name="The Broad Institute Genomics Platform"/>
            <consortium name="The Broad Institute Genome Sequencing Center for Infectious Disease"/>
            <person name="Wu L."/>
            <person name="Ma J."/>
        </authorList>
    </citation>
    <scope>NUCLEOTIDE SEQUENCE [LARGE SCALE GENOMIC DNA]</scope>
    <source>
        <strain evidence="5">KCTC 52368</strain>
    </source>
</reference>
<evidence type="ECO:0000256" key="2">
    <source>
        <dbReference type="SAM" id="SignalP"/>
    </source>
</evidence>
<evidence type="ECO:0000259" key="3">
    <source>
        <dbReference type="Pfam" id="PF04389"/>
    </source>
</evidence>
<keyword evidence="2" id="KW-0732">Signal</keyword>
<evidence type="ECO:0000256" key="1">
    <source>
        <dbReference type="SAM" id="MobiDB-lite"/>
    </source>
</evidence>
<dbReference type="CDD" id="cd03877">
    <property type="entry name" value="M28_like"/>
    <property type="match status" value="1"/>
</dbReference>
<dbReference type="EMBL" id="JBHULB010000083">
    <property type="protein sequence ID" value="MFD2589139.1"/>
    <property type="molecule type" value="Genomic_DNA"/>
</dbReference>
<evidence type="ECO:0000313" key="4">
    <source>
        <dbReference type="EMBL" id="MFD2589139.1"/>
    </source>
</evidence>
<organism evidence="4 5">
    <name type="scientific">Croceitalea marina</name>
    <dbReference type="NCBI Taxonomy" id="1775166"/>
    <lineage>
        <taxon>Bacteria</taxon>
        <taxon>Pseudomonadati</taxon>
        <taxon>Bacteroidota</taxon>
        <taxon>Flavobacteriia</taxon>
        <taxon>Flavobacteriales</taxon>
        <taxon>Flavobacteriaceae</taxon>
        <taxon>Croceitalea</taxon>
    </lineage>
</organism>
<dbReference type="Pfam" id="PF04389">
    <property type="entry name" value="Peptidase_M28"/>
    <property type="match status" value="1"/>
</dbReference>
<dbReference type="Proteomes" id="UP001597526">
    <property type="component" value="Unassembled WGS sequence"/>
</dbReference>
<dbReference type="RefSeq" id="WP_377768615.1">
    <property type="nucleotide sequence ID" value="NZ_JBHULB010000083.1"/>
</dbReference>
<feature type="domain" description="Peptidase M28" evidence="3">
    <location>
        <begin position="115"/>
        <end position="317"/>
    </location>
</feature>
<dbReference type="PANTHER" id="PTHR12147:SF26">
    <property type="entry name" value="PEPTIDASE M28 DOMAIN-CONTAINING PROTEIN"/>
    <property type="match status" value="1"/>
</dbReference>
<keyword evidence="5" id="KW-1185">Reference proteome</keyword>